<feature type="binding site" evidence="10 11">
    <location>
        <begin position="75"/>
        <end position="76"/>
    </location>
    <ligand>
        <name>FAD</name>
        <dbReference type="ChEBI" id="CHEBI:57692"/>
    </ligand>
</feature>
<dbReference type="GO" id="GO:0046872">
    <property type="term" value="F:metal ion binding"/>
    <property type="evidence" value="ECO:0007669"/>
    <property type="project" value="UniProtKB-KW"/>
</dbReference>
<evidence type="ECO:0000259" key="13">
    <source>
        <dbReference type="Pfam" id="PF00970"/>
    </source>
</evidence>
<sequence length="254" mass="27548">MKIKEKAVVLWQEKLAEGVYSLTLETSIVDHAIPGQFISIFSNDGSKLLPRPISICEINKDYGTLRVVYRVVGAGTEEFSQLKMGDKIEVMGPLGNGFPLEGRNAIVVGGGIGVPPMLELARQLPGTVTAVMGYRNNDLFLTEEFEKAVANLYIATDDGSVGVRGTVVDAMRENDLVADVIYACGPKPMLRAVADFALENQIKCYVSMEERMACGVGACLGCVCQSKEQDDHSHVNNKRVCKDGPVFLSTEVVL</sequence>
<evidence type="ECO:0000256" key="4">
    <source>
        <dbReference type="ARBA" id="ARBA00022714"/>
    </source>
</evidence>
<protein>
    <recommendedName>
        <fullName evidence="10">Dihydroorotate dehydrogenase B (NAD(+)), electron transfer subunit</fullName>
    </recommendedName>
    <alternativeName>
        <fullName evidence="10">Dihydroorotate oxidase B, electron transfer subunit</fullName>
    </alternativeName>
</protein>
<comment type="cofactor">
    <cofactor evidence="10">
        <name>[2Fe-2S] cluster</name>
        <dbReference type="ChEBI" id="CHEBI:190135"/>
    </cofactor>
    <text evidence="10">Binds 1 [2Fe-2S] cluster per subunit.</text>
</comment>
<evidence type="ECO:0000256" key="7">
    <source>
        <dbReference type="ARBA" id="ARBA00022982"/>
    </source>
</evidence>
<dbReference type="GO" id="GO:0044205">
    <property type="term" value="P:'de novo' UMP biosynthetic process"/>
    <property type="evidence" value="ECO:0007669"/>
    <property type="project" value="UniProtKB-UniRule"/>
</dbReference>
<dbReference type="PRINTS" id="PR00409">
    <property type="entry name" value="PHDIOXRDTASE"/>
</dbReference>
<dbReference type="InterPro" id="IPR017938">
    <property type="entry name" value="Riboflavin_synthase-like_b-brl"/>
</dbReference>
<evidence type="ECO:0000313" key="16">
    <source>
        <dbReference type="Proteomes" id="UP000199428"/>
    </source>
</evidence>
<keyword evidence="4 10" id="KW-0001">2Fe-2S</keyword>
<keyword evidence="2 10" id="KW-0813">Transport</keyword>
<evidence type="ECO:0000256" key="5">
    <source>
        <dbReference type="ARBA" id="ARBA00022723"/>
    </source>
</evidence>
<comment type="similarity">
    <text evidence="1 10">Belongs to the PyrK family.</text>
</comment>
<dbReference type="SUPFAM" id="SSF52343">
    <property type="entry name" value="Ferredoxin reductase-like, C-terminal NADP-linked domain"/>
    <property type="match status" value="1"/>
</dbReference>
<dbReference type="RefSeq" id="WP_090162933.1">
    <property type="nucleotide sequence ID" value="NZ_FMWK01000009.1"/>
</dbReference>
<dbReference type="PANTHER" id="PTHR43513:SF3">
    <property type="entry name" value="DIHYDROOROTATE DEHYDROGENASE B (NAD(+)), ELECTRON TRANSFER SUBUNIT-RELATED"/>
    <property type="match status" value="1"/>
</dbReference>
<feature type="binding site" evidence="10 12">
    <location>
        <position position="219"/>
    </location>
    <ligand>
        <name>[2Fe-2S] cluster</name>
        <dbReference type="ChEBI" id="CHEBI:190135"/>
    </ligand>
</feature>
<dbReference type="InterPro" id="IPR019480">
    <property type="entry name" value="Dihydroorotate_DH_Fe-S-bd"/>
</dbReference>
<dbReference type="HAMAP" id="MF_01211">
    <property type="entry name" value="DHODB_Fe_S_bind"/>
    <property type="match status" value="1"/>
</dbReference>
<evidence type="ECO:0000256" key="9">
    <source>
        <dbReference type="ARBA" id="ARBA00023014"/>
    </source>
</evidence>
<dbReference type="CDD" id="cd06218">
    <property type="entry name" value="DHOD_e_trans"/>
    <property type="match status" value="1"/>
</dbReference>
<dbReference type="InterPro" id="IPR023455">
    <property type="entry name" value="Dihydroorotate_DHASE_ETsu"/>
</dbReference>
<evidence type="ECO:0000256" key="11">
    <source>
        <dbReference type="PIRSR" id="PIRSR006816-1"/>
    </source>
</evidence>
<comment type="cofactor">
    <cofactor evidence="10 11">
        <name>FAD</name>
        <dbReference type="ChEBI" id="CHEBI:57692"/>
    </cofactor>
    <text evidence="10 11">Binds 1 FAD per subunit.</text>
</comment>
<dbReference type="EMBL" id="FMWK01000009">
    <property type="protein sequence ID" value="SCZ79540.1"/>
    <property type="molecule type" value="Genomic_DNA"/>
</dbReference>
<dbReference type="PIRSF" id="PIRSF006816">
    <property type="entry name" value="Cyc3_hyd_g"/>
    <property type="match status" value="1"/>
</dbReference>
<evidence type="ECO:0000256" key="6">
    <source>
        <dbReference type="ARBA" id="ARBA00022827"/>
    </source>
</evidence>
<evidence type="ECO:0000256" key="2">
    <source>
        <dbReference type="ARBA" id="ARBA00022448"/>
    </source>
</evidence>
<dbReference type="InterPro" id="IPR039261">
    <property type="entry name" value="FNR_nucleotide-bd"/>
</dbReference>
<feature type="binding site" evidence="10 12">
    <location>
        <position position="214"/>
    </location>
    <ligand>
        <name>[2Fe-2S] cluster</name>
        <dbReference type="ChEBI" id="CHEBI:190135"/>
    </ligand>
</feature>
<dbReference type="InterPro" id="IPR050353">
    <property type="entry name" value="PyrK_electron_transfer"/>
</dbReference>
<feature type="domain" description="Dihydroorotate dehydrogenase electron transfer subunit iron-sulphur cluster binding" evidence="14">
    <location>
        <begin position="209"/>
        <end position="252"/>
    </location>
</feature>
<keyword evidence="7 10" id="KW-0249">Electron transport</keyword>
<keyword evidence="10" id="KW-0665">Pyrimidine biosynthesis</keyword>
<comment type="pathway">
    <text evidence="10">Pyrimidine metabolism; UMP biosynthesis via de novo pathway; orotate from (S)-dihydroorotate (NAD(+) route): step 1/1.</text>
</comment>
<keyword evidence="8 10" id="KW-0408">Iron</keyword>
<feature type="binding site" evidence="10 12">
    <location>
        <position position="222"/>
    </location>
    <ligand>
        <name>[2Fe-2S] cluster</name>
        <dbReference type="ChEBI" id="CHEBI:190135"/>
    </ligand>
</feature>
<keyword evidence="3 10" id="KW-0285">Flavoprotein</keyword>
<dbReference type="Pfam" id="PF00970">
    <property type="entry name" value="FAD_binding_6"/>
    <property type="match status" value="1"/>
</dbReference>
<evidence type="ECO:0000256" key="12">
    <source>
        <dbReference type="PIRSR" id="PIRSR006816-2"/>
    </source>
</evidence>
<evidence type="ECO:0000313" key="15">
    <source>
        <dbReference type="EMBL" id="SCZ79540.1"/>
    </source>
</evidence>
<evidence type="ECO:0000256" key="10">
    <source>
        <dbReference type="HAMAP-Rule" id="MF_01211"/>
    </source>
</evidence>
<comment type="subunit">
    <text evidence="10">Heterotetramer of 2 PyrK and 2 PyrD type B subunits.</text>
</comment>
<dbReference type="GO" id="GO:0051537">
    <property type="term" value="F:2 iron, 2 sulfur cluster binding"/>
    <property type="evidence" value="ECO:0007669"/>
    <property type="project" value="UniProtKB-KW"/>
</dbReference>
<gene>
    <name evidence="10" type="primary">pyrK</name>
    <name evidence="15" type="ORF">SAMN02910350_01835</name>
</gene>
<feature type="binding site" evidence="10 11">
    <location>
        <begin position="68"/>
        <end position="70"/>
    </location>
    <ligand>
        <name>FAD</name>
        <dbReference type="ChEBI" id="CHEBI:57692"/>
    </ligand>
</feature>
<dbReference type="UniPathway" id="UPA00070">
    <property type="reaction ID" value="UER00945"/>
</dbReference>
<keyword evidence="5 10" id="KW-0479">Metal-binding</keyword>
<dbReference type="Proteomes" id="UP000199428">
    <property type="component" value="Unassembled WGS sequence"/>
</dbReference>
<accession>A0A1G5S0S7</accession>
<comment type="function">
    <text evidence="10">Responsible for channeling the electrons from the oxidation of dihydroorotate from the FMN redox center in the PyrD type B subunit to the ultimate electron acceptor NAD(+).</text>
</comment>
<evidence type="ECO:0000259" key="14">
    <source>
        <dbReference type="Pfam" id="PF10418"/>
    </source>
</evidence>
<dbReference type="Gene3D" id="2.40.30.10">
    <property type="entry name" value="Translation factors"/>
    <property type="match status" value="1"/>
</dbReference>
<organism evidence="15 16">
    <name type="scientific">Pseudobutyrivibrio xylanivorans</name>
    <dbReference type="NCBI Taxonomy" id="185007"/>
    <lineage>
        <taxon>Bacteria</taxon>
        <taxon>Bacillati</taxon>
        <taxon>Bacillota</taxon>
        <taxon>Clostridia</taxon>
        <taxon>Lachnospirales</taxon>
        <taxon>Lachnospiraceae</taxon>
        <taxon>Pseudobutyrivibrio</taxon>
    </lineage>
</organism>
<dbReference type="AlphaFoldDB" id="A0A1G5S0S7"/>
<dbReference type="Pfam" id="PF10418">
    <property type="entry name" value="DHODB_Fe-S_bind"/>
    <property type="match status" value="1"/>
</dbReference>
<reference evidence="15 16" key="1">
    <citation type="submission" date="2016-10" db="EMBL/GenBank/DDBJ databases">
        <authorList>
            <person name="de Groot N.N."/>
        </authorList>
    </citation>
    <scope>NUCLEOTIDE SEQUENCE [LARGE SCALE GENOMIC DNA]</scope>
    <source>
        <strain evidence="15 16">DSM 10317</strain>
    </source>
</reference>
<dbReference type="SUPFAM" id="SSF63380">
    <property type="entry name" value="Riboflavin synthase domain-like"/>
    <property type="match status" value="1"/>
</dbReference>
<feature type="binding site" evidence="10 11">
    <location>
        <begin position="51"/>
        <end position="54"/>
    </location>
    <ligand>
        <name>FAD</name>
        <dbReference type="ChEBI" id="CHEBI:57692"/>
    </ligand>
</feature>
<dbReference type="GO" id="GO:0050660">
    <property type="term" value="F:flavin adenine dinucleotide binding"/>
    <property type="evidence" value="ECO:0007669"/>
    <property type="project" value="InterPro"/>
</dbReference>
<dbReference type="InterPro" id="IPR037117">
    <property type="entry name" value="Dihydroorotate_DH_ele_sf"/>
</dbReference>
<keyword evidence="9 10" id="KW-0411">Iron-sulfur</keyword>
<evidence type="ECO:0000256" key="3">
    <source>
        <dbReference type="ARBA" id="ARBA00022630"/>
    </source>
</evidence>
<evidence type="ECO:0000256" key="8">
    <source>
        <dbReference type="ARBA" id="ARBA00023004"/>
    </source>
</evidence>
<proteinExistence type="inferred from homology"/>
<dbReference type="InterPro" id="IPR012165">
    <property type="entry name" value="Cyt_c3_hydrogenase_gsu"/>
</dbReference>
<evidence type="ECO:0000256" key="1">
    <source>
        <dbReference type="ARBA" id="ARBA00006422"/>
    </source>
</evidence>
<feature type="domain" description="Flavoprotein pyridine nucleotide cytochrome reductase-like FAD-binding" evidence="13">
    <location>
        <begin position="18"/>
        <end position="96"/>
    </location>
</feature>
<dbReference type="InterPro" id="IPR008333">
    <property type="entry name" value="Cbr1-like_FAD-bd_dom"/>
</dbReference>
<dbReference type="Gene3D" id="3.40.50.80">
    <property type="entry name" value="Nucleotide-binding domain of ferredoxin-NADP reductase (FNR) module"/>
    <property type="match status" value="1"/>
</dbReference>
<dbReference type="Gene3D" id="2.10.240.10">
    <property type="entry name" value="Dihydroorotate dehydrogenase, electron transfer subunit"/>
    <property type="match status" value="1"/>
</dbReference>
<comment type="cofactor">
    <cofactor evidence="12">
        <name>[2Fe-2S] cluster</name>
        <dbReference type="ChEBI" id="CHEBI:190135"/>
    </cofactor>
    <text evidence="12">Binds 1 [2Fe-2S] cluster per subunit.</text>
</comment>
<dbReference type="PANTHER" id="PTHR43513">
    <property type="entry name" value="DIHYDROOROTATE DEHYDROGENASE B (NAD(+)), ELECTRON TRANSFER SUBUNIT"/>
    <property type="match status" value="1"/>
</dbReference>
<dbReference type="GO" id="GO:0009055">
    <property type="term" value="F:electron transfer activity"/>
    <property type="evidence" value="ECO:0007669"/>
    <property type="project" value="UniProtKB-UniRule"/>
</dbReference>
<name>A0A1G5S0S7_PSEXY</name>
<keyword evidence="6 10" id="KW-0274">FAD</keyword>
<dbReference type="NCBIfam" id="NF000798">
    <property type="entry name" value="PRK00054.1-3"/>
    <property type="match status" value="1"/>
</dbReference>
<feature type="binding site" evidence="10 12">
    <location>
        <position position="241"/>
    </location>
    <ligand>
        <name>[2Fe-2S] cluster</name>
        <dbReference type="ChEBI" id="CHEBI:190135"/>
    </ligand>
</feature>